<dbReference type="PANTHER" id="PTHR33495">
    <property type="entry name" value="ANTI-SIGMA FACTOR ANTAGONIST TM_1081-RELATED-RELATED"/>
    <property type="match status" value="1"/>
</dbReference>
<reference evidence="8 9" key="2">
    <citation type="submission" date="2014-05" db="EMBL/GenBank/DDBJ databases">
        <title>Draft genome sequence of Halobacillus karajensis HK-03.</title>
        <authorList>
            <person name="Khelaifia S."/>
            <person name="Croce O."/>
            <person name="Lagier J.C."/>
            <person name="Raoult D."/>
        </authorList>
    </citation>
    <scope>NUCLEOTIDE SEQUENCE [LARGE SCALE GENOMIC DNA]</scope>
    <source>
        <strain evidence="8 9">HD-03</strain>
    </source>
</reference>
<dbReference type="SUPFAM" id="SSF52091">
    <property type="entry name" value="SpoIIaa-like"/>
    <property type="match status" value="1"/>
</dbReference>
<comment type="similarity">
    <text evidence="2 6">Belongs to the anti-sigma-factor antagonist family.</text>
</comment>
<dbReference type="GO" id="GO:0030435">
    <property type="term" value="P:sporulation resulting in formation of a cellular spore"/>
    <property type="evidence" value="ECO:0007669"/>
    <property type="project" value="UniProtKB-KW"/>
</dbReference>
<comment type="function">
    <text evidence="1">In the phosphorylated form it could act as an anti-anti-sigma factor that counteracts SpoIIAB and thus releases sigma f from inhibition.</text>
</comment>
<dbReference type="AlphaFoldDB" id="A0A024P0V0"/>
<keyword evidence="5" id="KW-0749">Sporulation</keyword>
<organism evidence="8 9">
    <name type="scientific">Halobacillus karajensis</name>
    <dbReference type="NCBI Taxonomy" id="195088"/>
    <lineage>
        <taxon>Bacteria</taxon>
        <taxon>Bacillati</taxon>
        <taxon>Bacillota</taxon>
        <taxon>Bacilli</taxon>
        <taxon>Bacillales</taxon>
        <taxon>Bacillaceae</taxon>
        <taxon>Halobacillus</taxon>
    </lineage>
</organism>
<dbReference type="CDD" id="cd07043">
    <property type="entry name" value="STAS_anti-anti-sigma_factors"/>
    <property type="match status" value="1"/>
</dbReference>
<evidence type="ECO:0000256" key="1">
    <source>
        <dbReference type="ARBA" id="ARBA00001976"/>
    </source>
</evidence>
<evidence type="ECO:0000313" key="8">
    <source>
        <dbReference type="EMBL" id="CDQ21894.1"/>
    </source>
</evidence>
<evidence type="ECO:0000259" key="7">
    <source>
        <dbReference type="PROSITE" id="PS50801"/>
    </source>
</evidence>
<evidence type="ECO:0000313" key="9">
    <source>
        <dbReference type="Proteomes" id="UP000028868"/>
    </source>
</evidence>
<evidence type="ECO:0000256" key="4">
    <source>
        <dbReference type="ARBA" id="ARBA00022553"/>
    </source>
</evidence>
<protein>
    <recommendedName>
        <fullName evidence="3 6">Anti-sigma F factor antagonist</fullName>
    </recommendedName>
    <alternativeName>
        <fullName evidence="6">Stage II sporulation protein</fullName>
    </alternativeName>
</protein>
<dbReference type="GO" id="GO:0043856">
    <property type="term" value="F:anti-sigma factor antagonist activity"/>
    <property type="evidence" value="ECO:0007669"/>
    <property type="project" value="InterPro"/>
</dbReference>
<proteinExistence type="inferred from homology"/>
<dbReference type="PROSITE" id="PS50801">
    <property type="entry name" value="STAS"/>
    <property type="match status" value="1"/>
</dbReference>
<dbReference type="InterPro" id="IPR036513">
    <property type="entry name" value="STAS_dom_sf"/>
</dbReference>
<evidence type="ECO:0000256" key="5">
    <source>
        <dbReference type="ARBA" id="ARBA00022969"/>
    </source>
</evidence>
<reference evidence="9" key="1">
    <citation type="submission" date="2014-03" db="EMBL/GenBank/DDBJ databases">
        <authorList>
            <person name="Urmite Genomes U."/>
        </authorList>
    </citation>
    <scope>NUCLEOTIDE SEQUENCE [LARGE SCALE GENOMIC DNA]</scope>
    <source>
        <strain evidence="9">HD-03</strain>
    </source>
</reference>
<dbReference type="InterPro" id="IPR003658">
    <property type="entry name" value="Anti-sigma_ant"/>
</dbReference>
<dbReference type="EMBL" id="CCDI010000001">
    <property type="protein sequence ID" value="CDQ21894.1"/>
    <property type="molecule type" value="Genomic_DNA"/>
</dbReference>
<dbReference type="InterPro" id="IPR014237">
    <property type="entry name" value="Anti-sigma_F_ant"/>
</dbReference>
<keyword evidence="9" id="KW-1185">Reference proteome</keyword>
<dbReference type="Proteomes" id="UP000028868">
    <property type="component" value="Unassembled WGS sequence"/>
</dbReference>
<sequence length="141" mass="15975">MTAKSTKRHSDSYKSEEVIHLSLQVNFAVRENVLLVRLEGELDHHEATGLREDWQKELNNDGIEHVIVNLQKLSFMDSSGLGVMLGRYKEVQAKGNEMMICSISPEVRRLFDMSGMFKIMKLVDDEASALEMLGVASCEMK</sequence>
<accession>A0A024P0V0</accession>
<evidence type="ECO:0000256" key="6">
    <source>
        <dbReference type="RuleBase" id="RU003749"/>
    </source>
</evidence>
<dbReference type="NCBIfam" id="TIGR00377">
    <property type="entry name" value="ant_ant_sig"/>
    <property type="match status" value="1"/>
</dbReference>
<name>A0A024P0V0_9BACI</name>
<dbReference type="Pfam" id="PF01740">
    <property type="entry name" value="STAS"/>
    <property type="match status" value="1"/>
</dbReference>
<dbReference type="NCBIfam" id="TIGR02886">
    <property type="entry name" value="spore_II_AA"/>
    <property type="match status" value="1"/>
</dbReference>
<dbReference type="InterPro" id="IPR002645">
    <property type="entry name" value="STAS_dom"/>
</dbReference>
<dbReference type="GO" id="GO:0045152">
    <property type="term" value="F:antisigma factor binding"/>
    <property type="evidence" value="ECO:0007669"/>
    <property type="project" value="InterPro"/>
</dbReference>
<dbReference type="PANTHER" id="PTHR33495:SF2">
    <property type="entry name" value="ANTI-SIGMA FACTOR ANTAGONIST TM_1081-RELATED"/>
    <property type="match status" value="1"/>
</dbReference>
<comment type="caution">
    <text evidence="8">The sequence shown here is derived from an EMBL/GenBank/DDBJ whole genome shotgun (WGS) entry which is preliminary data.</text>
</comment>
<evidence type="ECO:0000256" key="3">
    <source>
        <dbReference type="ARBA" id="ARBA00020784"/>
    </source>
</evidence>
<gene>
    <name evidence="8" type="primary">spoIIAA</name>
    <name evidence="8" type="ORF">BN983_00089</name>
</gene>
<dbReference type="Gene3D" id="3.30.750.24">
    <property type="entry name" value="STAS domain"/>
    <property type="match status" value="1"/>
</dbReference>
<evidence type="ECO:0000256" key="2">
    <source>
        <dbReference type="ARBA" id="ARBA00009013"/>
    </source>
</evidence>
<feature type="domain" description="STAS" evidence="7">
    <location>
        <begin position="23"/>
        <end position="133"/>
    </location>
</feature>
<keyword evidence="4" id="KW-0597">Phosphoprotein</keyword>